<dbReference type="GO" id="GO:0050660">
    <property type="term" value="F:flavin adenine dinucleotide binding"/>
    <property type="evidence" value="ECO:0007669"/>
    <property type="project" value="InterPro"/>
</dbReference>
<evidence type="ECO:0000313" key="8">
    <source>
        <dbReference type="Proteomes" id="UP000217076"/>
    </source>
</evidence>
<dbReference type="Pfam" id="PF00571">
    <property type="entry name" value="CBS"/>
    <property type="match status" value="2"/>
</dbReference>
<dbReference type="PROSITE" id="PS51371">
    <property type="entry name" value="CBS"/>
    <property type="match status" value="2"/>
</dbReference>
<dbReference type="Gene3D" id="3.30.465.10">
    <property type="match status" value="1"/>
</dbReference>
<evidence type="ECO:0000313" key="7">
    <source>
        <dbReference type="EMBL" id="SDH58707.1"/>
    </source>
</evidence>
<dbReference type="EMBL" id="FNCV01000008">
    <property type="protein sequence ID" value="SDH58707.1"/>
    <property type="molecule type" value="Genomic_DNA"/>
</dbReference>
<feature type="domain" description="CBS" evidence="6">
    <location>
        <begin position="178"/>
        <end position="235"/>
    </location>
</feature>
<dbReference type="InterPro" id="IPR016169">
    <property type="entry name" value="FAD-bd_PCMH_sub2"/>
</dbReference>
<dbReference type="RefSeq" id="WP_092620489.1">
    <property type="nucleotide sequence ID" value="NZ_FNCV01000008.1"/>
</dbReference>
<feature type="region of interest" description="Disordered" evidence="5">
    <location>
        <begin position="1"/>
        <end position="37"/>
    </location>
</feature>
<dbReference type="SMART" id="SM01091">
    <property type="entry name" value="CorC_HlyC"/>
    <property type="match status" value="1"/>
</dbReference>
<organism evidence="7 8">
    <name type="scientific">Roseospirillum parvum</name>
    <dbReference type="NCBI Taxonomy" id="83401"/>
    <lineage>
        <taxon>Bacteria</taxon>
        <taxon>Pseudomonadati</taxon>
        <taxon>Pseudomonadota</taxon>
        <taxon>Alphaproteobacteria</taxon>
        <taxon>Rhodospirillales</taxon>
        <taxon>Rhodospirillaceae</taxon>
        <taxon>Roseospirillum</taxon>
    </lineage>
</organism>
<protein>
    <submittedName>
        <fullName evidence="7">CBS domain-containing protein</fullName>
    </submittedName>
</protein>
<name>A0A1G8DM35_9PROT</name>
<dbReference type="PANTHER" id="PTHR22777:SF27">
    <property type="entry name" value="MAGNESIUM AND COBALT EFFLUX PROTEIN CORC"/>
    <property type="match status" value="1"/>
</dbReference>
<evidence type="ECO:0000259" key="6">
    <source>
        <dbReference type="PROSITE" id="PS51371"/>
    </source>
</evidence>
<comment type="similarity">
    <text evidence="1">Belongs to the UPF0053 family. Hemolysin C subfamily.</text>
</comment>
<feature type="domain" description="CBS" evidence="6">
    <location>
        <begin position="97"/>
        <end position="159"/>
    </location>
</feature>
<evidence type="ECO:0000256" key="5">
    <source>
        <dbReference type="SAM" id="MobiDB-lite"/>
    </source>
</evidence>
<proteinExistence type="inferred from homology"/>
<dbReference type="CDD" id="cd04590">
    <property type="entry name" value="CBS_pair_CorC_HlyC_assoc"/>
    <property type="match status" value="1"/>
</dbReference>
<dbReference type="InterPro" id="IPR005170">
    <property type="entry name" value="Transptr-assoc_dom"/>
</dbReference>
<keyword evidence="2" id="KW-0677">Repeat</keyword>
<evidence type="ECO:0000256" key="2">
    <source>
        <dbReference type="ARBA" id="ARBA00022737"/>
    </source>
</evidence>
<keyword evidence="8" id="KW-1185">Reference proteome</keyword>
<gene>
    <name evidence="7" type="ORF">SAMN05421742_10856</name>
</gene>
<accession>A0A1G8DM35</accession>
<dbReference type="SUPFAM" id="SSF56176">
    <property type="entry name" value="FAD-binding/transporter-associated domain-like"/>
    <property type="match status" value="1"/>
</dbReference>
<evidence type="ECO:0000256" key="1">
    <source>
        <dbReference type="ARBA" id="ARBA00006446"/>
    </source>
</evidence>
<dbReference type="GO" id="GO:0005886">
    <property type="term" value="C:plasma membrane"/>
    <property type="evidence" value="ECO:0007669"/>
    <property type="project" value="TreeGrafter"/>
</dbReference>
<dbReference type="InterPro" id="IPR046342">
    <property type="entry name" value="CBS_dom_sf"/>
</dbReference>
<dbReference type="SUPFAM" id="SSF54631">
    <property type="entry name" value="CBS-domain pair"/>
    <property type="match status" value="1"/>
</dbReference>
<reference evidence="8" key="1">
    <citation type="submission" date="2016-10" db="EMBL/GenBank/DDBJ databases">
        <authorList>
            <person name="Varghese N."/>
            <person name="Submissions S."/>
        </authorList>
    </citation>
    <scope>NUCLEOTIDE SEQUENCE [LARGE SCALE GENOMIC DNA]</scope>
    <source>
        <strain evidence="8">930I</strain>
    </source>
</reference>
<dbReference type="AlphaFoldDB" id="A0A1G8DM35"/>
<dbReference type="Proteomes" id="UP000217076">
    <property type="component" value="Unassembled WGS sequence"/>
</dbReference>
<dbReference type="OrthoDB" id="9797674at2"/>
<sequence length="333" mass="36686">MTDSNDPDDPDPRSSPAVDPIGPPDPAARDGDDGKPRRRRLFGLLKGWRGRNGETGHTLEDFLEQHGEHAETALDGQERQLLGNILHLRDQTAYDVMIPRADIVAVEVDMPLIEAVRLGAGRGHSRLPIYRDNLDDVIGMIHIKDLLPALTENAFGCDTPGCPKPQDGQGEPPGLGALVRPVLFVAPTARVLDLLLEMRLKRLHMAMVVDEYGGIDGLITIEDLVEQIVGEIEDEHDIEVEPEILPRPDGSVIADARVPLEDFEERFGALFSDDEKEEADTLGGLVFLAAGRVPARGELIAHPSGLTFEILDGDPRRVRRLRLRNIPTVDWQP</sequence>
<dbReference type="FunFam" id="3.10.580.10:FF:000002">
    <property type="entry name" value="Magnesium/cobalt efflux protein CorC"/>
    <property type="match status" value="1"/>
</dbReference>
<evidence type="ECO:0000256" key="3">
    <source>
        <dbReference type="ARBA" id="ARBA00023122"/>
    </source>
</evidence>
<dbReference type="Pfam" id="PF03471">
    <property type="entry name" value="CorC_HlyC"/>
    <property type="match status" value="1"/>
</dbReference>
<keyword evidence="3 4" id="KW-0129">CBS domain</keyword>
<dbReference type="STRING" id="83401.SAMN05421742_10856"/>
<dbReference type="InterPro" id="IPR044751">
    <property type="entry name" value="Ion_transp-like_CBS"/>
</dbReference>
<dbReference type="Gene3D" id="3.10.580.10">
    <property type="entry name" value="CBS-domain"/>
    <property type="match status" value="1"/>
</dbReference>
<dbReference type="PANTHER" id="PTHR22777">
    <property type="entry name" value="HEMOLYSIN-RELATED"/>
    <property type="match status" value="1"/>
</dbReference>
<evidence type="ECO:0000256" key="4">
    <source>
        <dbReference type="PROSITE-ProRule" id="PRU00703"/>
    </source>
</evidence>
<dbReference type="InterPro" id="IPR000644">
    <property type="entry name" value="CBS_dom"/>
</dbReference>
<dbReference type="InterPro" id="IPR036318">
    <property type="entry name" value="FAD-bd_PCMH-like_sf"/>
</dbReference>